<gene>
    <name evidence="2" type="ORF">SAMN02745724_02370</name>
</gene>
<dbReference type="SMART" id="SM00587">
    <property type="entry name" value="CHK"/>
    <property type="match status" value="1"/>
</dbReference>
<reference evidence="2 3" key="1">
    <citation type="submission" date="2016-10" db="EMBL/GenBank/DDBJ databases">
        <authorList>
            <person name="de Groot N.N."/>
        </authorList>
    </citation>
    <scope>NUCLEOTIDE SEQUENCE [LARGE SCALE GENOMIC DNA]</scope>
    <source>
        <strain evidence="2 3">DSM 6059</strain>
    </source>
</reference>
<evidence type="ECO:0000313" key="3">
    <source>
        <dbReference type="Proteomes" id="UP000198862"/>
    </source>
</evidence>
<protein>
    <submittedName>
        <fullName evidence="2">Ecdysteroid kinase</fullName>
    </submittedName>
</protein>
<dbReference type="PANTHER" id="PTHR11012">
    <property type="entry name" value="PROTEIN KINASE-LIKE DOMAIN-CONTAINING"/>
    <property type="match status" value="1"/>
</dbReference>
<dbReference type="PANTHER" id="PTHR11012:SF30">
    <property type="entry name" value="PROTEIN KINASE-LIKE DOMAIN-CONTAINING"/>
    <property type="match status" value="1"/>
</dbReference>
<dbReference type="GO" id="GO:0016301">
    <property type="term" value="F:kinase activity"/>
    <property type="evidence" value="ECO:0007669"/>
    <property type="project" value="UniProtKB-KW"/>
</dbReference>
<organism evidence="2 3">
    <name type="scientific">Pseudoalteromonas denitrificans DSM 6059</name>
    <dbReference type="NCBI Taxonomy" id="1123010"/>
    <lineage>
        <taxon>Bacteria</taxon>
        <taxon>Pseudomonadati</taxon>
        <taxon>Pseudomonadota</taxon>
        <taxon>Gammaproteobacteria</taxon>
        <taxon>Alteromonadales</taxon>
        <taxon>Pseudoalteromonadaceae</taxon>
        <taxon>Pseudoalteromonas</taxon>
    </lineage>
</organism>
<dbReference type="STRING" id="1123010.SAMN02745724_02370"/>
<dbReference type="Pfam" id="PF02958">
    <property type="entry name" value="EcKL"/>
    <property type="match status" value="2"/>
</dbReference>
<accession>A0A1I1LGT2</accession>
<dbReference type="InterPro" id="IPR004119">
    <property type="entry name" value="EcKL"/>
</dbReference>
<dbReference type="InterPro" id="IPR011009">
    <property type="entry name" value="Kinase-like_dom_sf"/>
</dbReference>
<name>A0A1I1LGT2_9GAMM</name>
<evidence type="ECO:0000313" key="2">
    <source>
        <dbReference type="EMBL" id="SFC72156.1"/>
    </source>
</evidence>
<dbReference type="SUPFAM" id="SSF56112">
    <property type="entry name" value="Protein kinase-like (PK-like)"/>
    <property type="match status" value="1"/>
</dbReference>
<keyword evidence="2" id="KW-0808">Transferase</keyword>
<keyword evidence="3" id="KW-1185">Reference proteome</keyword>
<dbReference type="RefSeq" id="WP_245763814.1">
    <property type="nucleotide sequence ID" value="NZ_FOLO01000016.1"/>
</dbReference>
<dbReference type="Proteomes" id="UP000198862">
    <property type="component" value="Unassembled WGS sequence"/>
</dbReference>
<proteinExistence type="predicted"/>
<dbReference type="InterPro" id="IPR015897">
    <property type="entry name" value="CHK_kinase-like"/>
</dbReference>
<evidence type="ECO:0000259" key="1">
    <source>
        <dbReference type="SMART" id="SM00587"/>
    </source>
</evidence>
<dbReference type="EMBL" id="FOLO01000016">
    <property type="protein sequence ID" value="SFC72156.1"/>
    <property type="molecule type" value="Genomic_DNA"/>
</dbReference>
<dbReference type="Gene3D" id="3.90.1200.10">
    <property type="match status" value="1"/>
</dbReference>
<dbReference type="AlphaFoldDB" id="A0A1I1LGT2"/>
<feature type="domain" description="CHK kinase-like" evidence="1">
    <location>
        <begin position="113"/>
        <end position="268"/>
    </location>
</feature>
<keyword evidence="2" id="KW-0418">Kinase</keyword>
<sequence>MLLSELAISTLKAAFGNGIQITNVTLIQALWSDFGQLLRVELVKAPVKSVIIKRISVPNDKHHPKGWHSVHASQRKVRSYQVESHWYQKMSKSCQARVAKCFLVSSKYDETVIVLEDLALCEFTPKTQVFSLQQVKQCLDWLAKFHAQYLNIQSNRLWHIGSYWHLATRSGELAAMADQQLQFYAKDIDNKLNRCQYQTLVHGDAKLANFLFNKQKKQAAAVDFQYIGGGVGIKDVMLLLSSMPQKLMAHEQALLNFYFMQLSQYLDHFHPNVKTQDVCHQWRELYPYAWADFVRFLKGWSPEHAKLNTHSLSLTEQVLHNLKSGHDTSSPTSN</sequence>